<dbReference type="GeneID" id="18565582"/>
<evidence type="ECO:0000313" key="2">
    <source>
        <dbReference type="EMBL" id="ADD80896.1"/>
    </source>
</evidence>
<dbReference type="OrthoDB" id="28615at10239"/>
<dbReference type="EMBL" id="GU580941">
    <property type="protein sequence ID" value="ADD80896.1"/>
    <property type="molecule type" value="Genomic_DNA"/>
</dbReference>
<dbReference type="SUPFAM" id="SSF69349">
    <property type="entry name" value="Phage fibre proteins"/>
    <property type="match status" value="1"/>
</dbReference>
<dbReference type="KEGG" id="vg:18565582"/>
<name>D4P7B6_9CAUD</name>
<proteinExistence type="predicted"/>
<dbReference type="Gene3D" id="2.60.120.560">
    <property type="entry name" value="Exo-inulinase, domain 1"/>
    <property type="match status" value="1"/>
</dbReference>
<feature type="domain" description="Major tropism determinant N-terminal" evidence="1">
    <location>
        <begin position="4"/>
        <end position="41"/>
    </location>
</feature>
<evidence type="ECO:0000259" key="1">
    <source>
        <dbReference type="Pfam" id="PF18454"/>
    </source>
</evidence>
<evidence type="ECO:0000313" key="3">
    <source>
        <dbReference type="Proteomes" id="UP000002347"/>
    </source>
</evidence>
<dbReference type="Proteomes" id="UP000002347">
    <property type="component" value="Segment"/>
</dbReference>
<gene>
    <name evidence="2" type="ORF">Pepy6gene005</name>
</gene>
<dbReference type="InterPro" id="IPR041352">
    <property type="entry name" value="Mtd_N"/>
</dbReference>
<organism evidence="2 3">
    <name type="scientific">Rhodococcus phage ReqiPepy6</name>
    <dbReference type="NCBI Taxonomy" id="691965"/>
    <lineage>
        <taxon>Viruses</taxon>
        <taxon>Duplodnaviria</taxon>
        <taxon>Heunggongvirae</taxon>
        <taxon>Uroviricota</taxon>
        <taxon>Caudoviricetes</taxon>
        <taxon>Pepyhexavirus</taxon>
        <taxon>Pepyhexavirus pepy6</taxon>
    </lineage>
</organism>
<protein>
    <submittedName>
        <fullName evidence="2">Tail fiber protein</fullName>
    </submittedName>
</protein>
<dbReference type="SUPFAM" id="SSF52266">
    <property type="entry name" value="SGNH hydrolase"/>
    <property type="match status" value="1"/>
</dbReference>
<sequence>MPTIKNRRAPASQWAASNPVLASGEIGIELDTNKFKVGNGVNAWGTLPYFVDELAIRALAPTSFMDNRDKALLVGSSTMAGMGTRLQAALTSRGVEGTFNRTAVGSWQASHISAAVGTRPLVAETFVIPASGPVTVKPINQTEGNNTVAGVTFPGWFGDVIGMLSSPANQSEWTFTRDAPGQEVTIPEGTPFRPSVPSGRRRGLVLLNFGKNSLTTTVTGWDVAQLIAQTETIDSYFGGPDGRVLVIGHFVNTTTPASSTTRDKTKAYNDYCRQKFGDRFFDLGAYLTGTQVWADTGITPTSEDTAEQALGNKPPSLSGDNGHLNASGYDAAVKAIMARVDALKWTPPPPPPSWVVKATDDFNASDGLLTGRVLPTGGLTWKTLGSGTSLSIVGNRVATTSGVQKSVVSTGSVDGRVSFTITSLGSDPATKSARLLVRAKDQSTYYFAAPRVSNVSDGLSIWKNVAGTQTALKSHTSYVPVVGDEMEFEVDGSTLRLFVNGVERLVATDNELTTGDFGLELGSTQTTFDNFKVSTKAA</sequence>
<keyword evidence="3" id="KW-1185">Reference proteome</keyword>
<accession>D4P7B6</accession>
<dbReference type="Gene3D" id="3.40.50.1110">
    <property type="entry name" value="SGNH hydrolase"/>
    <property type="match status" value="1"/>
</dbReference>
<dbReference type="Pfam" id="PF18454">
    <property type="entry name" value="Mtd_N"/>
    <property type="match status" value="1"/>
</dbReference>
<dbReference type="RefSeq" id="YP_009017619.1">
    <property type="nucleotide sequence ID" value="NC_023735.1"/>
</dbReference>
<dbReference type="InterPro" id="IPR036514">
    <property type="entry name" value="SGNH_hydro_sf"/>
</dbReference>
<reference evidence="2 3" key="1">
    <citation type="journal article" date="2011" name="Appl. Environ. Microbiol.">
        <title>Genomic and functional analyses of Rhodococcus equi phages ReqiPepy6, ReqiPoco6, ReqiPine5, and ReqiDocB7.</title>
        <authorList>
            <person name="Summer E.J."/>
            <person name="Liu M."/>
            <person name="Gill J.J."/>
            <person name="Grant M."/>
            <person name="Chan-Cortes T.N."/>
            <person name="Ferguson L."/>
            <person name="Janes C."/>
            <person name="Lange K."/>
            <person name="Bertoli M."/>
            <person name="Moore C."/>
            <person name="Orchard R.C."/>
            <person name="Cohen N."/>
            <person name="Young R."/>
        </authorList>
    </citation>
    <scope>NUCLEOTIDE SEQUENCE [LARGE SCALE GENOMIC DNA]</scope>
</reference>